<evidence type="ECO:0000256" key="1">
    <source>
        <dbReference type="SAM" id="Phobius"/>
    </source>
</evidence>
<accession>A0ABM8C9W5</accession>
<keyword evidence="3" id="KW-0012">Acyltransferase</keyword>
<sequence>MNRHLPPSATRLYFLDWVRILAFFLLIVYHVGMYYVSWDWHVKSPFAGTGPEPFMKLSSPWRLSLLFFVAGAGASLMLRKLGAASFVRRRSLRLLVPLVFGMLVIVPPQPYLEVVEKLGYADGYRAFMGLYLQAYDGFCREDCLILPTWNHLWFVAYLWIYTVLLGGLVAVLGERFDRIAAHAGALLHGWKLIALPAALLALARINLVEHFPTNHAVVGDWYNHAMSFLCFLLGALVARVPGFWTRPALLRWHALGIAATGWALLLMWDAVTYEVVPRQVVAVLRPLMYAVYAVLAWSAIMAACGFAARHLDRDGPARRYLNEAVFPVYILHQTLIVVLAHAMQPLRIAPGLEAILLIVLTLTLSFGAFELIRRVSLLRPLFGLAPRTLGTAPAAEPAPAQPAHAQAAAG</sequence>
<keyword evidence="1" id="KW-1133">Transmembrane helix</keyword>
<keyword evidence="1" id="KW-0472">Membrane</keyword>
<feature type="transmembrane region" description="Helical" evidence="1">
    <location>
        <begin position="221"/>
        <end position="238"/>
    </location>
</feature>
<feature type="transmembrane region" description="Helical" evidence="1">
    <location>
        <begin position="288"/>
        <end position="308"/>
    </location>
</feature>
<evidence type="ECO:0000313" key="4">
    <source>
        <dbReference type="Proteomes" id="UP001163336"/>
    </source>
</evidence>
<feature type="transmembrane region" description="Helical" evidence="1">
    <location>
        <begin position="12"/>
        <end position="36"/>
    </location>
</feature>
<dbReference type="GO" id="GO:0016746">
    <property type="term" value="F:acyltransferase activity"/>
    <property type="evidence" value="ECO:0007669"/>
    <property type="project" value="UniProtKB-KW"/>
</dbReference>
<dbReference type="EMBL" id="AP026966">
    <property type="protein sequence ID" value="BDT60064.1"/>
    <property type="molecule type" value="Genomic_DNA"/>
</dbReference>
<dbReference type="Proteomes" id="UP001163336">
    <property type="component" value="Chromosome"/>
</dbReference>
<organism evidence="3 4">
    <name type="scientific">Massilia varians</name>
    <dbReference type="NCBI Taxonomy" id="457921"/>
    <lineage>
        <taxon>Bacteria</taxon>
        <taxon>Pseudomonadati</taxon>
        <taxon>Pseudomonadota</taxon>
        <taxon>Betaproteobacteria</taxon>
        <taxon>Burkholderiales</taxon>
        <taxon>Oxalobacteraceae</taxon>
        <taxon>Telluria group</taxon>
        <taxon>Massilia</taxon>
    </lineage>
</organism>
<dbReference type="InterPro" id="IPR050623">
    <property type="entry name" value="Glucan_succinyl_AcylTrfase"/>
</dbReference>
<feature type="domain" description="Acyltransferase 3" evidence="2">
    <location>
        <begin position="13"/>
        <end position="367"/>
    </location>
</feature>
<evidence type="ECO:0000259" key="2">
    <source>
        <dbReference type="Pfam" id="PF01757"/>
    </source>
</evidence>
<dbReference type="Pfam" id="PF01757">
    <property type="entry name" value="Acyl_transf_3"/>
    <property type="match status" value="1"/>
</dbReference>
<dbReference type="InterPro" id="IPR002656">
    <property type="entry name" value="Acyl_transf_3_dom"/>
</dbReference>
<keyword evidence="1" id="KW-0812">Transmembrane</keyword>
<feature type="transmembrane region" description="Helical" evidence="1">
    <location>
        <begin position="354"/>
        <end position="372"/>
    </location>
</feature>
<gene>
    <name evidence="3" type="ORF">MasN3_35580</name>
</gene>
<protein>
    <submittedName>
        <fullName evidence="3">Acyltransferase</fullName>
    </submittedName>
</protein>
<feature type="transmembrane region" description="Helical" evidence="1">
    <location>
        <begin position="61"/>
        <end position="79"/>
    </location>
</feature>
<dbReference type="PANTHER" id="PTHR36927">
    <property type="entry name" value="BLR4337 PROTEIN"/>
    <property type="match status" value="1"/>
</dbReference>
<feature type="transmembrane region" description="Helical" evidence="1">
    <location>
        <begin position="179"/>
        <end position="201"/>
    </location>
</feature>
<evidence type="ECO:0000313" key="3">
    <source>
        <dbReference type="EMBL" id="BDT60064.1"/>
    </source>
</evidence>
<feature type="transmembrane region" description="Helical" evidence="1">
    <location>
        <begin position="152"/>
        <end position="172"/>
    </location>
</feature>
<feature type="transmembrane region" description="Helical" evidence="1">
    <location>
        <begin position="91"/>
        <end position="108"/>
    </location>
</feature>
<keyword evidence="3" id="KW-0808">Transferase</keyword>
<feature type="transmembrane region" description="Helical" evidence="1">
    <location>
        <begin position="320"/>
        <end position="342"/>
    </location>
</feature>
<feature type="transmembrane region" description="Helical" evidence="1">
    <location>
        <begin position="250"/>
        <end position="268"/>
    </location>
</feature>
<dbReference type="PANTHER" id="PTHR36927:SF3">
    <property type="entry name" value="GLUCANS BIOSYNTHESIS PROTEIN C"/>
    <property type="match status" value="1"/>
</dbReference>
<name>A0ABM8C9W5_9BURK</name>
<keyword evidence="4" id="KW-1185">Reference proteome</keyword>
<dbReference type="RefSeq" id="WP_281909033.1">
    <property type="nucleotide sequence ID" value="NZ_AP026966.1"/>
</dbReference>
<reference evidence="3" key="1">
    <citation type="submission" date="2022-11" db="EMBL/GenBank/DDBJ databases">
        <title>Isolation and characterization of PLA-degrading bacterium Massilia sp. from Antarctic soil.</title>
        <authorList>
            <person name="Sato K."/>
            <person name="Gomez-Fuentes C."/>
            <person name="Ahmad S.A."/>
            <person name="Zulkharnain A."/>
        </authorList>
    </citation>
    <scope>NUCLEOTIDE SEQUENCE</scope>
    <source>
        <strain evidence="3">N-3</strain>
    </source>
</reference>
<proteinExistence type="predicted"/>